<dbReference type="PANTHER" id="PTHR33033">
    <property type="entry name" value="POLYNUCLEOTIDYL TRANSFERASE, RIBONUCLEASE H-LIKE SUPERFAMILY PROTEIN-RELATED"/>
    <property type="match status" value="1"/>
</dbReference>
<dbReference type="GO" id="GO:0003676">
    <property type="term" value="F:nucleic acid binding"/>
    <property type="evidence" value="ECO:0007669"/>
    <property type="project" value="InterPro"/>
</dbReference>
<dbReference type="EMBL" id="JAQIZT010000012">
    <property type="protein sequence ID" value="KAJ6976508.1"/>
    <property type="molecule type" value="Genomic_DNA"/>
</dbReference>
<dbReference type="InterPro" id="IPR036397">
    <property type="entry name" value="RNaseH_sf"/>
</dbReference>
<evidence type="ECO:0000259" key="1">
    <source>
        <dbReference type="Pfam" id="PF13456"/>
    </source>
</evidence>
<proteinExistence type="predicted"/>
<dbReference type="InterPro" id="IPR012337">
    <property type="entry name" value="RNaseH-like_sf"/>
</dbReference>
<dbReference type="InterPro" id="IPR044730">
    <property type="entry name" value="RNase_H-like_dom_plant"/>
</dbReference>
<dbReference type="Proteomes" id="UP001164929">
    <property type="component" value="Chromosome 12"/>
</dbReference>
<evidence type="ECO:0000313" key="3">
    <source>
        <dbReference type="Proteomes" id="UP001164929"/>
    </source>
</evidence>
<accession>A0AAD6Q4A7</accession>
<dbReference type="Pfam" id="PF13456">
    <property type="entry name" value="RVT_3"/>
    <property type="match status" value="1"/>
</dbReference>
<dbReference type="AlphaFoldDB" id="A0AAD6Q4A7"/>
<sequence>MPAIEELKWNVDCPAFGKPGRAKIGGVLRDHKVLKALELAASREELCGKRFIIESDSANVVNWMRDKPKRPWKFHDIFMRAARFMAVLKLVHYAHVLREGNHMADSLEKQGVNRGSDLVA</sequence>
<keyword evidence="3" id="KW-1185">Reference proteome</keyword>
<dbReference type="GO" id="GO:0004523">
    <property type="term" value="F:RNA-DNA hybrid ribonuclease activity"/>
    <property type="evidence" value="ECO:0007669"/>
    <property type="project" value="InterPro"/>
</dbReference>
<dbReference type="InterPro" id="IPR002156">
    <property type="entry name" value="RNaseH_domain"/>
</dbReference>
<reference evidence="2" key="1">
    <citation type="journal article" date="2023" name="Mol. Ecol. Resour.">
        <title>Chromosome-level genome assembly of a triploid poplar Populus alba 'Berolinensis'.</title>
        <authorList>
            <person name="Chen S."/>
            <person name="Yu Y."/>
            <person name="Wang X."/>
            <person name="Wang S."/>
            <person name="Zhang T."/>
            <person name="Zhou Y."/>
            <person name="He R."/>
            <person name="Meng N."/>
            <person name="Wang Y."/>
            <person name="Liu W."/>
            <person name="Liu Z."/>
            <person name="Liu J."/>
            <person name="Guo Q."/>
            <person name="Huang H."/>
            <person name="Sederoff R.R."/>
            <person name="Wang G."/>
            <person name="Qu G."/>
            <person name="Chen S."/>
        </authorList>
    </citation>
    <scope>NUCLEOTIDE SEQUENCE</scope>
    <source>
        <strain evidence="2">SC-2020</strain>
    </source>
</reference>
<dbReference type="Gene3D" id="3.30.420.10">
    <property type="entry name" value="Ribonuclease H-like superfamily/Ribonuclease H"/>
    <property type="match status" value="1"/>
</dbReference>
<protein>
    <recommendedName>
        <fullName evidence="1">RNase H type-1 domain-containing protein</fullName>
    </recommendedName>
</protein>
<name>A0AAD6Q4A7_9ROSI</name>
<evidence type="ECO:0000313" key="2">
    <source>
        <dbReference type="EMBL" id="KAJ6976508.1"/>
    </source>
</evidence>
<organism evidence="2 3">
    <name type="scientific">Populus alba x Populus x berolinensis</name>
    <dbReference type="NCBI Taxonomy" id="444605"/>
    <lineage>
        <taxon>Eukaryota</taxon>
        <taxon>Viridiplantae</taxon>
        <taxon>Streptophyta</taxon>
        <taxon>Embryophyta</taxon>
        <taxon>Tracheophyta</taxon>
        <taxon>Spermatophyta</taxon>
        <taxon>Magnoliopsida</taxon>
        <taxon>eudicotyledons</taxon>
        <taxon>Gunneridae</taxon>
        <taxon>Pentapetalae</taxon>
        <taxon>rosids</taxon>
        <taxon>fabids</taxon>
        <taxon>Malpighiales</taxon>
        <taxon>Salicaceae</taxon>
        <taxon>Saliceae</taxon>
        <taxon>Populus</taxon>
    </lineage>
</organism>
<dbReference type="SUPFAM" id="SSF53098">
    <property type="entry name" value="Ribonuclease H-like"/>
    <property type="match status" value="1"/>
</dbReference>
<feature type="domain" description="RNase H type-1" evidence="1">
    <location>
        <begin position="49"/>
        <end position="108"/>
    </location>
</feature>
<dbReference type="CDD" id="cd06222">
    <property type="entry name" value="RNase_H_like"/>
    <property type="match status" value="1"/>
</dbReference>
<dbReference type="PANTHER" id="PTHR33033:SF90">
    <property type="entry name" value="RNASE H TYPE-1 DOMAIN-CONTAINING PROTEIN"/>
    <property type="match status" value="1"/>
</dbReference>
<comment type="caution">
    <text evidence="2">The sequence shown here is derived from an EMBL/GenBank/DDBJ whole genome shotgun (WGS) entry which is preliminary data.</text>
</comment>
<gene>
    <name evidence="2" type="ORF">NC653_028599</name>
</gene>